<organism evidence="1 2">
    <name type="scientific">Vigna unguiculata</name>
    <name type="common">Cowpea</name>
    <dbReference type="NCBI Taxonomy" id="3917"/>
    <lineage>
        <taxon>Eukaryota</taxon>
        <taxon>Viridiplantae</taxon>
        <taxon>Streptophyta</taxon>
        <taxon>Embryophyta</taxon>
        <taxon>Tracheophyta</taxon>
        <taxon>Spermatophyta</taxon>
        <taxon>Magnoliopsida</taxon>
        <taxon>eudicotyledons</taxon>
        <taxon>Gunneridae</taxon>
        <taxon>Pentapetalae</taxon>
        <taxon>rosids</taxon>
        <taxon>fabids</taxon>
        <taxon>Fabales</taxon>
        <taxon>Fabaceae</taxon>
        <taxon>Papilionoideae</taxon>
        <taxon>50 kb inversion clade</taxon>
        <taxon>NPAAA clade</taxon>
        <taxon>indigoferoid/millettioid clade</taxon>
        <taxon>Phaseoleae</taxon>
        <taxon>Vigna</taxon>
    </lineage>
</organism>
<gene>
    <name evidence="1" type="ORF">DEO72_LG4g525</name>
</gene>
<dbReference type="Proteomes" id="UP000501690">
    <property type="component" value="Linkage Group LG4"/>
</dbReference>
<dbReference type="AlphaFoldDB" id="A0A4D6LLC8"/>
<evidence type="ECO:0000313" key="1">
    <source>
        <dbReference type="EMBL" id="QCD89579.1"/>
    </source>
</evidence>
<accession>A0A4D6LLC8</accession>
<name>A0A4D6LLC8_VIGUN</name>
<evidence type="ECO:0000313" key="2">
    <source>
        <dbReference type="Proteomes" id="UP000501690"/>
    </source>
</evidence>
<sequence>MSIIHVDGSKIREPSTIHLLCVNENWFLLYTIVALSRDCALRRPPSSIAPLSIKLTSSVLLRHRIAREKHPDSTTVVPSIAPLRHRPPQPPLCSDERCHCSVPLLR</sequence>
<dbReference type="EMBL" id="CP039348">
    <property type="protein sequence ID" value="QCD89579.1"/>
    <property type="molecule type" value="Genomic_DNA"/>
</dbReference>
<reference evidence="1 2" key="1">
    <citation type="submission" date="2019-04" db="EMBL/GenBank/DDBJ databases">
        <title>An improved genome assembly and genetic linkage map for asparagus bean, Vigna unguiculata ssp. sesquipedialis.</title>
        <authorList>
            <person name="Xia Q."/>
            <person name="Zhang R."/>
            <person name="Dong Y."/>
        </authorList>
    </citation>
    <scope>NUCLEOTIDE SEQUENCE [LARGE SCALE GENOMIC DNA]</scope>
    <source>
        <tissue evidence="1">Leaf</tissue>
    </source>
</reference>
<proteinExistence type="predicted"/>
<protein>
    <submittedName>
        <fullName evidence="1">Uncharacterized protein</fullName>
    </submittedName>
</protein>
<keyword evidence="2" id="KW-1185">Reference proteome</keyword>